<comment type="caution">
    <text evidence="3">The sequence shown here is derived from an EMBL/GenBank/DDBJ whole genome shotgun (WGS) entry which is preliminary data.</text>
</comment>
<dbReference type="Proteomes" id="UP001212997">
    <property type="component" value="Unassembled WGS sequence"/>
</dbReference>
<dbReference type="CDD" id="cd19757">
    <property type="entry name" value="Bbox1"/>
    <property type="match status" value="1"/>
</dbReference>
<dbReference type="InterPro" id="IPR041457">
    <property type="entry name" value="CxC2_KDZ-assoc"/>
</dbReference>
<protein>
    <recommendedName>
        <fullName evidence="2">CxC2-like cysteine cluster KDZ transposase-associated domain-containing protein</fullName>
    </recommendedName>
</protein>
<keyword evidence="4" id="KW-1185">Reference proteome</keyword>
<dbReference type="Pfam" id="PF18803">
    <property type="entry name" value="CxC2"/>
    <property type="match status" value="1"/>
</dbReference>
<dbReference type="EMBL" id="JANAWD010000865">
    <property type="protein sequence ID" value="KAJ3475389.1"/>
    <property type="molecule type" value="Genomic_DNA"/>
</dbReference>
<organism evidence="3 4">
    <name type="scientific">Meripilus lineatus</name>
    <dbReference type="NCBI Taxonomy" id="2056292"/>
    <lineage>
        <taxon>Eukaryota</taxon>
        <taxon>Fungi</taxon>
        <taxon>Dikarya</taxon>
        <taxon>Basidiomycota</taxon>
        <taxon>Agaricomycotina</taxon>
        <taxon>Agaricomycetes</taxon>
        <taxon>Polyporales</taxon>
        <taxon>Meripilaceae</taxon>
        <taxon>Meripilus</taxon>
    </lineage>
</organism>
<sequence>MGRKKTPKVNLRVHRPHHAQTAYVSSRISVSQDYRRVRILKSVGNVNAEPPPIPADEEHFEVDLPFLPDTPGDNVFHHQIEGVQIIAKQKRKRYESSDTPLKIFIQYRDEYLDSLLRRDGRGIYRLDETCSHCETGKCEIRCKECFGGELVCTECTLHSHRLLPLHQIERWDGTSFQHESLMELGLTIQLRHRVGQMCPNQIHRKLTVIHSNGFHKVLVSFCECNPKVPRRQQLLERGWWPATPLDPQTVATFEVLRQFQYQNLQGNLTAYDFYHALEMQTDGRLSIAIPERLSSFMCMVREWRHCKQLKRAGKAHNRDGINSTEVGDLAIPCRLCPQPGKNLPDGWELETTKAFLYILFLYIDANFRLKCRSRQSQRVDVSLSPGWAYFVENKAYLEYVRKFANQEEISTCAGFQALHLANLKKKAGLCATGIGGVACRHELWRPNGLGDLQRGERYCNMDYILMSSLVGACILTILASYDIACQFFINFLSRILGLPDRLRLRIPAFTARVPKAHIVAHGVGCQSKYSFNWTPGVGRTDGEGIERLWAWLNKAAPSTKEMTPAGRWETLDDFCGYTNWRKTLNIGDALLRKLIEALRQSVDHAAEFASFDKSIRTKHQDMVEQWQRVIDEWEKDSSKPCPYISPRTDTLSIADMRKVLLERELKDDQATTATVTTGITSFITLGLDIETEQCILQAYLTEKKGARSTLDEIDIAEQRLSLRRKIKRFREHQAVHMPSLAAHLDAGALEISQTDWETCEQLSLFLPSSLPLTTRSQVCSENLISTETDLRLAHLSEALDSLRLHLRTRVFANKFKIKNVTGQRSNTRSRQWQKTIDKKVLASKRRYRFARAALYNLRGSGDWEKLYRELKDEDVRAFNERALTLTEIEEREAARRAAGIYEEEVLAVPLEDGIQLGEGRRHLSWIWLTQGCFDPKENDHALQIALRIEWSRCKARALRWIEELELVTEEMRRAIEYCVYEESRWESLIGLRKDIDAELEEGLASYAHERILAERRFREKWEGQWSTILIKAKDFLNKPDPLSEPDTEKTNAGPFASVEIDIPDPTEGLDDL</sequence>
<feature type="domain" description="CxC2-like cysteine cluster KDZ transposase-associated" evidence="2">
    <location>
        <begin position="181"/>
        <end position="282"/>
    </location>
</feature>
<reference evidence="3" key="1">
    <citation type="submission" date="2022-07" db="EMBL/GenBank/DDBJ databases">
        <title>Genome Sequence of Physisporinus lineatus.</title>
        <authorList>
            <person name="Buettner E."/>
        </authorList>
    </citation>
    <scope>NUCLEOTIDE SEQUENCE</scope>
    <source>
        <strain evidence="3">VT162</strain>
    </source>
</reference>
<evidence type="ECO:0000313" key="3">
    <source>
        <dbReference type="EMBL" id="KAJ3475389.1"/>
    </source>
</evidence>
<accession>A0AAD5YD04</accession>
<evidence type="ECO:0000313" key="4">
    <source>
        <dbReference type="Proteomes" id="UP001212997"/>
    </source>
</evidence>
<dbReference type="InterPro" id="IPR040521">
    <property type="entry name" value="KDZ"/>
</dbReference>
<evidence type="ECO:0000256" key="1">
    <source>
        <dbReference type="SAM" id="MobiDB-lite"/>
    </source>
</evidence>
<gene>
    <name evidence="3" type="ORF">NLI96_g11872</name>
</gene>
<name>A0AAD5YD04_9APHY</name>
<dbReference type="PANTHER" id="PTHR33096:SF1">
    <property type="entry name" value="CXC1-LIKE CYSTEINE CLUSTER ASSOCIATED WITH KDZ TRANSPOSASES DOMAIN-CONTAINING PROTEIN"/>
    <property type="match status" value="1"/>
</dbReference>
<feature type="region of interest" description="Disordered" evidence="1">
    <location>
        <begin position="1037"/>
        <end position="1072"/>
    </location>
</feature>
<proteinExistence type="predicted"/>
<dbReference type="AlphaFoldDB" id="A0AAD5YD04"/>
<dbReference type="PANTHER" id="PTHR33096">
    <property type="entry name" value="CXC2 DOMAIN-CONTAINING PROTEIN"/>
    <property type="match status" value="1"/>
</dbReference>
<evidence type="ECO:0000259" key="2">
    <source>
        <dbReference type="Pfam" id="PF18803"/>
    </source>
</evidence>
<dbReference type="Pfam" id="PF18758">
    <property type="entry name" value="KDZ"/>
    <property type="match status" value="1"/>
</dbReference>
<feature type="compositionally biased region" description="Acidic residues" evidence="1">
    <location>
        <begin position="1061"/>
        <end position="1072"/>
    </location>
</feature>